<keyword evidence="1" id="KW-0175">Coiled coil</keyword>
<dbReference type="Proteomes" id="UP001145021">
    <property type="component" value="Unassembled WGS sequence"/>
</dbReference>
<sequence>MSDSFGFKKSKGRRNIRKRESHDTEVDPLANEAPVDIVKRSLKASSKVPTPISAMSNMSVSSETISSDSPSVQKMRPSLNFKKLIDEANDNTDMDTRSYSNKELDELKGKTARPKEDYLEDDNEQMDKKIYPFANEEIPDAQEIYMAKKLRRQRQAVLAAEKSNSDSFSVESNDMDVEYGHHHREAERDFISLNSAFADTCTRAGYSSNNSANLFVNMNCSDVVYNDDNSDINDNRLSSKVLDHPFGENMAEGEDEMDTVIVDKGERAEFRQNRRKAMEESVELAQEEDESSDWEREQLRNAGISLVLEKPKSKATAKLPENSSGFSFDDAFLNMVISEEENQLNIEQDRLEKLQAQMQRSKEKASAIQDNLKQAEAQLEHFTSMAKTIQQQQ</sequence>
<evidence type="ECO:0000256" key="2">
    <source>
        <dbReference type="SAM" id="MobiDB-lite"/>
    </source>
</evidence>
<gene>
    <name evidence="3" type="ORF">LPJ64_001745</name>
</gene>
<dbReference type="AlphaFoldDB" id="A0A9W7XMW6"/>
<dbReference type="InterPro" id="IPR028211">
    <property type="entry name" value="Ntr2"/>
</dbReference>
<name>A0A9W7XMW6_9FUNG</name>
<keyword evidence="4" id="KW-1185">Reference proteome</keyword>
<comment type="caution">
    <text evidence="3">The sequence shown here is derived from an EMBL/GenBank/DDBJ whole genome shotgun (WGS) entry which is preliminary data.</text>
</comment>
<accession>A0A9W7XMW6</accession>
<feature type="coiled-coil region" evidence="1">
    <location>
        <begin position="337"/>
        <end position="392"/>
    </location>
</feature>
<feature type="compositionally biased region" description="Basic residues" evidence="2">
    <location>
        <begin position="8"/>
        <end position="17"/>
    </location>
</feature>
<proteinExistence type="predicted"/>
<protein>
    <submittedName>
        <fullName evidence="3">Uncharacterized protein</fullName>
    </submittedName>
</protein>
<organism evidence="3 4">
    <name type="scientific">Coemansia asiatica</name>
    <dbReference type="NCBI Taxonomy" id="1052880"/>
    <lineage>
        <taxon>Eukaryota</taxon>
        <taxon>Fungi</taxon>
        <taxon>Fungi incertae sedis</taxon>
        <taxon>Zoopagomycota</taxon>
        <taxon>Kickxellomycotina</taxon>
        <taxon>Kickxellomycetes</taxon>
        <taxon>Kickxellales</taxon>
        <taxon>Kickxellaceae</taxon>
        <taxon>Coemansia</taxon>
    </lineage>
</organism>
<evidence type="ECO:0000313" key="4">
    <source>
        <dbReference type="Proteomes" id="UP001145021"/>
    </source>
</evidence>
<evidence type="ECO:0000256" key="1">
    <source>
        <dbReference type="SAM" id="Coils"/>
    </source>
</evidence>
<dbReference type="Pfam" id="PF15458">
    <property type="entry name" value="NTR2"/>
    <property type="match status" value="1"/>
</dbReference>
<dbReference type="EMBL" id="JANBOH010000048">
    <property type="protein sequence ID" value="KAJ1646805.1"/>
    <property type="molecule type" value="Genomic_DNA"/>
</dbReference>
<feature type="compositionally biased region" description="Polar residues" evidence="2">
    <location>
        <begin position="43"/>
        <end position="72"/>
    </location>
</feature>
<feature type="region of interest" description="Disordered" evidence="2">
    <location>
        <begin position="43"/>
        <end position="74"/>
    </location>
</feature>
<feature type="coiled-coil region" evidence="1">
    <location>
        <begin position="267"/>
        <end position="297"/>
    </location>
</feature>
<reference evidence="3" key="1">
    <citation type="submission" date="2022-07" db="EMBL/GenBank/DDBJ databases">
        <title>Phylogenomic reconstructions and comparative analyses of Kickxellomycotina fungi.</title>
        <authorList>
            <person name="Reynolds N.K."/>
            <person name="Stajich J.E."/>
            <person name="Barry K."/>
            <person name="Grigoriev I.V."/>
            <person name="Crous P."/>
            <person name="Smith M.E."/>
        </authorList>
    </citation>
    <scope>NUCLEOTIDE SEQUENCE</scope>
    <source>
        <strain evidence="3">NBRC 105413</strain>
    </source>
</reference>
<evidence type="ECO:0000313" key="3">
    <source>
        <dbReference type="EMBL" id="KAJ1646805.1"/>
    </source>
</evidence>
<feature type="region of interest" description="Disordered" evidence="2">
    <location>
        <begin position="1"/>
        <end position="28"/>
    </location>
</feature>
<dbReference type="GO" id="GO:0071008">
    <property type="term" value="C:U2-type post-mRNA release spliceosomal complex"/>
    <property type="evidence" value="ECO:0007669"/>
    <property type="project" value="InterPro"/>
</dbReference>
<dbReference type="GO" id="GO:0000390">
    <property type="term" value="P:spliceosomal complex disassembly"/>
    <property type="evidence" value="ECO:0007669"/>
    <property type="project" value="InterPro"/>
</dbReference>